<name>A0A853PAV3_STRAG</name>
<dbReference type="PANTHER" id="PTHR43252">
    <property type="entry name" value="TRANSCRIPTIONAL REGULATOR YQJI"/>
    <property type="match status" value="1"/>
</dbReference>
<sequence>MTGKDIILGLLIEKSRTGYEINEVFETIFKHFYKTSYGMIYPTLKRLSESGLVEKEIVIQNGKPNKNVYHITDEGKQAFKNYLDTEISPEKRESEFLVRLYFGQSEGKQTLITWVKDELNLLTKNITQLEEKHHEWQEKMSYSQIIAYEIGIAQFTAEKKVLEKYLAQLEEKHDNLI</sequence>
<dbReference type="InterPro" id="IPR036388">
    <property type="entry name" value="WH-like_DNA-bd_sf"/>
</dbReference>
<reference evidence="3 4" key="1">
    <citation type="journal article" date="2016" name="Sci. Rep.">
        <title>Serotype IV Streptococcus agalactiae ST-452 has arisen from large genomic recombination events between CC23 and the hypervirulent CC17 lineages.</title>
        <authorList>
            <person name="Campisi E."/>
            <person name="Rinaudo C.D."/>
            <person name="Donati C."/>
            <person name="Barucco M."/>
            <person name="Torricelli G."/>
            <person name="Edwards M.S."/>
            <person name="Baker C.J."/>
            <person name="Margarit I."/>
            <person name="Rosini R."/>
        </authorList>
    </citation>
    <scope>NUCLEOTIDE SEQUENCE [LARGE SCALE GENOMIC DNA]</scope>
    <source>
        <strain evidence="3 4">CZ-PW-140</strain>
    </source>
</reference>
<dbReference type="KEGG" id="sage:EN72_06130"/>
<dbReference type="Pfam" id="PF03551">
    <property type="entry name" value="PadR"/>
    <property type="match status" value="1"/>
</dbReference>
<dbReference type="AlphaFoldDB" id="A0A853PAV3"/>
<accession>A0A853PAV3</accession>
<keyword evidence="1" id="KW-0175">Coiled coil</keyword>
<evidence type="ECO:0000313" key="4">
    <source>
        <dbReference type="Proteomes" id="UP000093122"/>
    </source>
</evidence>
<dbReference type="InterPro" id="IPR036390">
    <property type="entry name" value="WH_DNA-bd_sf"/>
</dbReference>
<feature type="domain" description="Transcription regulator PadR N-terminal" evidence="2">
    <location>
        <begin position="7"/>
        <end position="80"/>
    </location>
</feature>
<evidence type="ECO:0000256" key="1">
    <source>
        <dbReference type="SAM" id="Coils"/>
    </source>
</evidence>
<gene>
    <name evidence="3" type="ORF">AX245_01200</name>
</gene>
<dbReference type="Proteomes" id="UP000093122">
    <property type="component" value="Unassembled WGS sequence"/>
</dbReference>
<dbReference type="Gene3D" id="6.10.140.1570">
    <property type="match status" value="1"/>
</dbReference>
<protein>
    <submittedName>
        <fullName evidence="3">PadR family transcriptional regulator</fullName>
    </submittedName>
</protein>
<comment type="caution">
    <text evidence="3">The sequence shown here is derived from an EMBL/GenBank/DDBJ whole genome shotgun (WGS) entry which is preliminary data.</text>
</comment>
<dbReference type="EMBL" id="MAWT01000002">
    <property type="protein sequence ID" value="OCM72677.1"/>
    <property type="molecule type" value="Genomic_DNA"/>
</dbReference>
<feature type="coiled-coil region" evidence="1">
    <location>
        <begin position="112"/>
        <end position="172"/>
    </location>
</feature>
<evidence type="ECO:0000259" key="2">
    <source>
        <dbReference type="Pfam" id="PF03551"/>
    </source>
</evidence>
<dbReference type="Gene3D" id="1.10.10.10">
    <property type="entry name" value="Winged helix-like DNA-binding domain superfamily/Winged helix DNA-binding domain"/>
    <property type="match status" value="1"/>
</dbReference>
<organism evidence="3 4">
    <name type="scientific">Streptococcus agalactiae</name>
    <dbReference type="NCBI Taxonomy" id="1311"/>
    <lineage>
        <taxon>Bacteria</taxon>
        <taxon>Bacillati</taxon>
        <taxon>Bacillota</taxon>
        <taxon>Bacilli</taxon>
        <taxon>Lactobacillales</taxon>
        <taxon>Streptococcaceae</taxon>
        <taxon>Streptococcus</taxon>
    </lineage>
</organism>
<dbReference type="RefSeq" id="WP_000145892.1">
    <property type="nucleotide sequence ID" value="NZ_CPYR01000005.1"/>
</dbReference>
<dbReference type="PANTHER" id="PTHR43252:SF6">
    <property type="entry name" value="NEGATIVE TRANSCRIPTION REGULATOR PADR"/>
    <property type="match status" value="1"/>
</dbReference>
<dbReference type="InterPro" id="IPR005149">
    <property type="entry name" value="Tscrpt_reg_PadR_N"/>
</dbReference>
<dbReference type="KEGG" id="sagc:DN94_05060"/>
<dbReference type="SUPFAM" id="SSF46785">
    <property type="entry name" value="Winged helix' DNA-binding domain"/>
    <property type="match status" value="1"/>
</dbReference>
<proteinExistence type="predicted"/>
<evidence type="ECO:0000313" key="3">
    <source>
        <dbReference type="EMBL" id="OCM72677.1"/>
    </source>
</evidence>
<dbReference type="KEGG" id="sagl:GBS222_0927"/>